<comment type="subcellular location">
    <subcellularLocation>
        <location evidence="1">Nucleus</location>
    </subcellularLocation>
</comment>
<evidence type="ECO:0000313" key="6">
    <source>
        <dbReference type="EMBL" id="CAK8684952.1"/>
    </source>
</evidence>
<sequence length="636" mass="74116">MGIDDENWLLSTSKSLVASDVFATRSWLLTAKSIFPQSLRLQIEEYHLEVSKKNIKEASRVLNEIFRDFASDSSVWEEIESLIQAVETSNDSLRKAIFESLPALTQQKMILISAECRVNITQYCKLMLILMNKFPESISEYGNSLIEKLVDLEKSDSENTVMNLCRKLLVREVLPVVCRSGNINISNKHFYKWLQKSTEFYATYYTSEAVEGNVEQAWLELEQLRTSIALQCDWNSDDDAKGTSLSGRMSFIQELFRRSRIDVDGNVNRKQIFYTAIILLFEGASKYIEALEPCFYRDKGNNTESYIVVMDTEEDSTYSTQSPIKHAAEINIYFQVARGAWSILHTNEIFEKDFNHLNRRWKCDRWVWFQLFIIDLHVYEGDHKGALNRLQLLEEKLKDGRQRKEVICRVYCHMVSTCFILCLFQESCHYIFECLSHLDSTDFSVNSKVDNVTHLVNYPSVPKSAFPLSSPLQPPHSRLKMVKCSLDQLLPFWVHIFLVSLKKISPQSDQILGHLMVLSQHQWPKWRPCFMKILNKIHEKRSFHFELFFTYIINVDILEEICFLKNQQTCKLVLCENSNSRVHVTRGVNREAEDDFWNSVKRNIQRSMENVDILIRDYLASCQENITSCLSSLQPT</sequence>
<name>A0ABP0FZD7_CLALP</name>
<protein>
    <recommendedName>
        <fullName evidence="3">Integrator complex subunit 10</fullName>
    </recommendedName>
</protein>
<evidence type="ECO:0000256" key="4">
    <source>
        <dbReference type="ARBA" id="ARBA00023242"/>
    </source>
</evidence>
<reference evidence="6 7" key="1">
    <citation type="submission" date="2024-02" db="EMBL/GenBank/DDBJ databases">
        <authorList>
            <person name="Daric V."/>
            <person name="Darras S."/>
        </authorList>
    </citation>
    <scope>NUCLEOTIDE SEQUENCE [LARGE SCALE GENOMIC DNA]</scope>
</reference>
<dbReference type="Pfam" id="PF21045">
    <property type="entry name" value="INT10"/>
    <property type="match status" value="2"/>
</dbReference>
<evidence type="ECO:0000256" key="1">
    <source>
        <dbReference type="ARBA" id="ARBA00004123"/>
    </source>
</evidence>
<comment type="caution">
    <text evidence="6">The sequence shown here is derived from an EMBL/GenBank/DDBJ whole genome shotgun (WGS) entry which is preliminary data.</text>
</comment>
<evidence type="ECO:0000256" key="3">
    <source>
        <dbReference type="ARBA" id="ARBA00016811"/>
    </source>
</evidence>
<dbReference type="PANTHER" id="PTHR16055">
    <property type="entry name" value="INTEGRATOR COMPLEX SUBUNIT 10"/>
    <property type="match status" value="1"/>
</dbReference>
<gene>
    <name evidence="6" type="ORF">CVLEPA_LOCUS16121</name>
</gene>
<comment type="subunit">
    <text evidence="5">Component of the Integrator complex, composed of core subunits INTS1, INTS2, INTS3, INTS4, INTS5, INTS6, INTS7, INTS8, INTS9/RC74, INTS10, INTS11/CPSF3L, INTS12, INTS13, INTS14 and INTS15. The core complex associates with protein phosphatase 2A subunits PPP2CA and PPP2R1A, to form the Integrator-PP2A (INTAC) complex. INTS10 is part of the tail subcomplex, composed of INTS10, INTS13, INTS14 and INTS15.</text>
</comment>
<dbReference type="Proteomes" id="UP001642483">
    <property type="component" value="Unassembled WGS sequence"/>
</dbReference>
<keyword evidence="7" id="KW-1185">Reference proteome</keyword>
<comment type="similarity">
    <text evidence="2">Belongs to the Integrator subunit 10 family.</text>
</comment>
<dbReference type="EMBL" id="CAWYQH010000098">
    <property type="protein sequence ID" value="CAK8684952.1"/>
    <property type="molecule type" value="Genomic_DNA"/>
</dbReference>
<evidence type="ECO:0000313" key="7">
    <source>
        <dbReference type="Proteomes" id="UP001642483"/>
    </source>
</evidence>
<dbReference type="PANTHER" id="PTHR16055:SF2">
    <property type="entry name" value="INTEGRATOR COMPLEX SUBUNIT 10"/>
    <property type="match status" value="1"/>
</dbReference>
<keyword evidence="4" id="KW-0539">Nucleus</keyword>
<organism evidence="6 7">
    <name type="scientific">Clavelina lepadiformis</name>
    <name type="common">Light-bulb sea squirt</name>
    <name type="synonym">Ascidia lepadiformis</name>
    <dbReference type="NCBI Taxonomy" id="159417"/>
    <lineage>
        <taxon>Eukaryota</taxon>
        <taxon>Metazoa</taxon>
        <taxon>Chordata</taxon>
        <taxon>Tunicata</taxon>
        <taxon>Ascidiacea</taxon>
        <taxon>Aplousobranchia</taxon>
        <taxon>Clavelinidae</taxon>
        <taxon>Clavelina</taxon>
    </lineage>
</organism>
<evidence type="ECO:0000256" key="2">
    <source>
        <dbReference type="ARBA" id="ARBA00010391"/>
    </source>
</evidence>
<dbReference type="PRINTS" id="PR02106">
    <property type="entry name" value="INTSUBUNIT10"/>
</dbReference>
<dbReference type="InterPro" id="IPR026164">
    <property type="entry name" value="Int_cplx_su10"/>
</dbReference>
<evidence type="ECO:0000256" key="5">
    <source>
        <dbReference type="ARBA" id="ARBA00062419"/>
    </source>
</evidence>
<proteinExistence type="inferred from homology"/>
<accession>A0ABP0FZD7</accession>